<accession>A0A9X1X2I8</accession>
<dbReference type="RefSeq" id="WP_245129912.1">
    <property type="nucleotide sequence ID" value="NZ_JALJEJ010000004.1"/>
</dbReference>
<evidence type="ECO:0000256" key="1">
    <source>
        <dbReference type="SAM" id="Phobius"/>
    </source>
</evidence>
<keyword evidence="3" id="KW-1185">Reference proteome</keyword>
<protein>
    <submittedName>
        <fullName evidence="2">Uncharacterized protein</fullName>
    </submittedName>
</protein>
<dbReference type="EMBL" id="JALJEJ010000004">
    <property type="protein sequence ID" value="MCJ8210072.1"/>
    <property type="molecule type" value="Genomic_DNA"/>
</dbReference>
<name>A0A9X1X2I8_9SPHI</name>
<reference evidence="2" key="1">
    <citation type="submission" date="2022-04" db="EMBL/GenBank/DDBJ databases">
        <title>Mucilaginibacter sp. RS28 isolated from freshwater.</title>
        <authorList>
            <person name="Ko S.-R."/>
        </authorList>
    </citation>
    <scope>NUCLEOTIDE SEQUENCE</scope>
    <source>
        <strain evidence="2">RS28</strain>
    </source>
</reference>
<keyword evidence="1" id="KW-0472">Membrane</keyword>
<feature type="transmembrane region" description="Helical" evidence="1">
    <location>
        <begin position="6"/>
        <end position="37"/>
    </location>
</feature>
<organism evidence="2 3">
    <name type="scientific">Mucilaginibacter straminoryzae</name>
    <dbReference type="NCBI Taxonomy" id="2932774"/>
    <lineage>
        <taxon>Bacteria</taxon>
        <taxon>Pseudomonadati</taxon>
        <taxon>Bacteroidota</taxon>
        <taxon>Sphingobacteriia</taxon>
        <taxon>Sphingobacteriales</taxon>
        <taxon>Sphingobacteriaceae</taxon>
        <taxon>Mucilaginibacter</taxon>
    </lineage>
</organism>
<dbReference type="Proteomes" id="UP001139450">
    <property type="component" value="Unassembled WGS sequence"/>
</dbReference>
<evidence type="ECO:0000313" key="3">
    <source>
        <dbReference type="Proteomes" id="UP001139450"/>
    </source>
</evidence>
<gene>
    <name evidence="2" type="ORF">MUY27_10160</name>
</gene>
<keyword evidence="1" id="KW-1133">Transmembrane helix</keyword>
<comment type="caution">
    <text evidence="2">The sequence shown here is derived from an EMBL/GenBank/DDBJ whole genome shotgun (WGS) entry which is preliminary data.</text>
</comment>
<proteinExistence type="predicted"/>
<keyword evidence="1" id="KW-0812">Transmembrane</keyword>
<dbReference type="AlphaFoldDB" id="A0A9X1X2I8"/>
<sequence>MNKKGFIIGIGVGVAIGVALKNFAVGTGIGAALALLFSGELQKCFGRRATKDDKL</sequence>
<evidence type="ECO:0000313" key="2">
    <source>
        <dbReference type="EMBL" id="MCJ8210072.1"/>
    </source>
</evidence>